<evidence type="ECO:0000256" key="4">
    <source>
        <dbReference type="ARBA" id="ARBA00022989"/>
    </source>
</evidence>
<dbReference type="EMBL" id="KK101308">
    <property type="protein sequence ID" value="KIZ01350.1"/>
    <property type="molecule type" value="Genomic_DNA"/>
</dbReference>
<keyword evidence="8" id="KW-1185">Reference proteome</keyword>
<keyword evidence="5 6" id="KW-0472">Membrane</keyword>
<dbReference type="PANTHER" id="PTHR10383">
    <property type="entry name" value="SERINE INCORPORATOR"/>
    <property type="match status" value="1"/>
</dbReference>
<dbReference type="AlphaFoldDB" id="A0A0D2MDR3"/>
<dbReference type="Pfam" id="PF03348">
    <property type="entry name" value="Serinc"/>
    <property type="match status" value="1"/>
</dbReference>
<feature type="transmembrane region" description="Helical" evidence="6">
    <location>
        <begin position="74"/>
        <end position="95"/>
    </location>
</feature>
<proteinExistence type="inferred from homology"/>
<evidence type="ECO:0000256" key="2">
    <source>
        <dbReference type="ARBA" id="ARBA00006665"/>
    </source>
</evidence>
<evidence type="ECO:0000256" key="3">
    <source>
        <dbReference type="ARBA" id="ARBA00022692"/>
    </source>
</evidence>
<dbReference type="KEGG" id="mng:MNEG_6614"/>
<dbReference type="GO" id="GO:0016020">
    <property type="term" value="C:membrane"/>
    <property type="evidence" value="ECO:0007669"/>
    <property type="project" value="UniProtKB-SubCell"/>
</dbReference>
<feature type="transmembrane region" description="Helical" evidence="6">
    <location>
        <begin position="23"/>
        <end position="42"/>
    </location>
</feature>
<gene>
    <name evidence="7" type="ORF">MNEG_6614</name>
</gene>
<dbReference type="GeneID" id="25739490"/>
<dbReference type="STRING" id="145388.A0A0D2MDR3"/>
<keyword evidence="3 6" id="KW-0812">Transmembrane</keyword>
<protein>
    <submittedName>
        <fullName evidence="7">Uncharacterized protein</fullName>
    </submittedName>
</protein>
<evidence type="ECO:0000313" key="7">
    <source>
        <dbReference type="EMBL" id="KIZ01350.1"/>
    </source>
</evidence>
<dbReference type="Proteomes" id="UP000054498">
    <property type="component" value="Unassembled WGS sequence"/>
</dbReference>
<name>A0A0D2MDR3_9CHLO</name>
<accession>A0A0D2MDR3</accession>
<comment type="similarity">
    <text evidence="2">Belongs to the TDE1 family.</text>
</comment>
<evidence type="ECO:0000313" key="8">
    <source>
        <dbReference type="Proteomes" id="UP000054498"/>
    </source>
</evidence>
<sequence>MGALAVVCGVVFRDEHLALSYKLAKWAYCLLFTIVSIITWVLRDRSEQILLKDTVVSRYCQLTDFESLCSGQQVALRFSFANFSFFTAHAIVLFWCTKEGDFRAGMHTGLLFWKLLALTGAIVGFFLVPVKAVVIYAQPL</sequence>
<dbReference type="RefSeq" id="XP_013900369.1">
    <property type="nucleotide sequence ID" value="XM_014044915.1"/>
</dbReference>
<feature type="transmembrane region" description="Helical" evidence="6">
    <location>
        <begin position="115"/>
        <end position="137"/>
    </location>
</feature>
<comment type="subcellular location">
    <subcellularLocation>
        <location evidence="1">Membrane</location>
        <topology evidence="1">Multi-pass membrane protein</topology>
    </subcellularLocation>
</comment>
<dbReference type="InterPro" id="IPR005016">
    <property type="entry name" value="TDE1/TMS"/>
</dbReference>
<organism evidence="7 8">
    <name type="scientific">Monoraphidium neglectum</name>
    <dbReference type="NCBI Taxonomy" id="145388"/>
    <lineage>
        <taxon>Eukaryota</taxon>
        <taxon>Viridiplantae</taxon>
        <taxon>Chlorophyta</taxon>
        <taxon>core chlorophytes</taxon>
        <taxon>Chlorophyceae</taxon>
        <taxon>CS clade</taxon>
        <taxon>Sphaeropleales</taxon>
        <taxon>Selenastraceae</taxon>
        <taxon>Monoraphidium</taxon>
    </lineage>
</organism>
<dbReference type="OrthoDB" id="5963193at2759"/>
<evidence type="ECO:0000256" key="6">
    <source>
        <dbReference type="SAM" id="Phobius"/>
    </source>
</evidence>
<reference evidence="7 8" key="1">
    <citation type="journal article" date="2013" name="BMC Genomics">
        <title>Reconstruction of the lipid metabolism for the microalga Monoraphidium neglectum from its genome sequence reveals characteristics suitable for biofuel production.</title>
        <authorList>
            <person name="Bogen C."/>
            <person name="Al-Dilaimi A."/>
            <person name="Albersmeier A."/>
            <person name="Wichmann J."/>
            <person name="Grundmann M."/>
            <person name="Rupp O."/>
            <person name="Lauersen K.J."/>
            <person name="Blifernez-Klassen O."/>
            <person name="Kalinowski J."/>
            <person name="Goesmann A."/>
            <person name="Mussgnug J.H."/>
            <person name="Kruse O."/>
        </authorList>
    </citation>
    <scope>NUCLEOTIDE SEQUENCE [LARGE SCALE GENOMIC DNA]</scope>
    <source>
        <strain evidence="7 8">SAG 48.87</strain>
    </source>
</reference>
<evidence type="ECO:0000256" key="1">
    <source>
        <dbReference type="ARBA" id="ARBA00004141"/>
    </source>
</evidence>
<dbReference type="PANTHER" id="PTHR10383:SF9">
    <property type="entry name" value="SERINE INCORPORATOR, ISOFORM F"/>
    <property type="match status" value="1"/>
</dbReference>
<keyword evidence="4 6" id="KW-1133">Transmembrane helix</keyword>
<evidence type="ECO:0000256" key="5">
    <source>
        <dbReference type="ARBA" id="ARBA00023136"/>
    </source>
</evidence>